<feature type="domain" description="FAD-binding PCMH-type" evidence="4">
    <location>
        <begin position="1"/>
        <end position="172"/>
    </location>
</feature>
<comment type="caution">
    <text evidence="5">The sequence shown here is derived from an EMBL/GenBank/DDBJ whole genome shotgun (WGS) entry which is preliminary data.</text>
</comment>
<dbReference type="Gene3D" id="3.30.390.50">
    <property type="entry name" value="CO dehydrogenase flavoprotein, C-terminal domain"/>
    <property type="match status" value="1"/>
</dbReference>
<keyword evidence="1" id="KW-0285">Flavoprotein</keyword>
<keyword evidence="2" id="KW-0274">FAD</keyword>
<dbReference type="GO" id="GO:0016491">
    <property type="term" value="F:oxidoreductase activity"/>
    <property type="evidence" value="ECO:0007669"/>
    <property type="project" value="UniProtKB-KW"/>
</dbReference>
<evidence type="ECO:0000256" key="2">
    <source>
        <dbReference type="ARBA" id="ARBA00022827"/>
    </source>
</evidence>
<dbReference type="EMBL" id="DTPE01000113">
    <property type="protein sequence ID" value="HGE75034.1"/>
    <property type="molecule type" value="Genomic_DNA"/>
</dbReference>
<keyword evidence="3" id="KW-0560">Oxidoreductase</keyword>
<protein>
    <submittedName>
        <fullName evidence="5">Xanthine dehydrogenase family protein subunit M</fullName>
    </submittedName>
</protein>
<dbReference type="InterPro" id="IPR002346">
    <property type="entry name" value="Mopterin_DH_FAD-bd"/>
</dbReference>
<evidence type="ECO:0000256" key="1">
    <source>
        <dbReference type="ARBA" id="ARBA00022630"/>
    </source>
</evidence>
<dbReference type="PROSITE" id="PS51387">
    <property type="entry name" value="FAD_PCMH"/>
    <property type="match status" value="1"/>
</dbReference>
<dbReference type="InterPro" id="IPR051312">
    <property type="entry name" value="Diverse_Substr_Oxidored"/>
</dbReference>
<dbReference type="InterPro" id="IPR036683">
    <property type="entry name" value="CO_DH_flav_C_dom_sf"/>
</dbReference>
<evidence type="ECO:0000259" key="4">
    <source>
        <dbReference type="PROSITE" id="PS51387"/>
    </source>
</evidence>
<organism evidence="5">
    <name type="scientific">Mesoaciditoga lauensis</name>
    <dbReference type="NCBI Taxonomy" id="1495039"/>
    <lineage>
        <taxon>Bacteria</taxon>
        <taxon>Thermotogati</taxon>
        <taxon>Thermotogota</taxon>
        <taxon>Thermotogae</taxon>
        <taxon>Mesoaciditogales</taxon>
        <taxon>Mesoaciditogaceae</taxon>
        <taxon>Mesoaciditoga</taxon>
    </lineage>
</organism>
<dbReference type="PANTHER" id="PTHR42659">
    <property type="entry name" value="XANTHINE DEHYDROGENASE SUBUNIT C-RELATED"/>
    <property type="match status" value="1"/>
</dbReference>
<proteinExistence type="predicted"/>
<reference evidence="5" key="1">
    <citation type="journal article" date="2020" name="mSystems">
        <title>Genome- and Community-Level Interaction Insights into Carbon Utilization and Element Cycling Functions of Hydrothermarchaeota in Hydrothermal Sediment.</title>
        <authorList>
            <person name="Zhou Z."/>
            <person name="Liu Y."/>
            <person name="Xu W."/>
            <person name="Pan J."/>
            <person name="Luo Z.H."/>
            <person name="Li M."/>
        </authorList>
    </citation>
    <scope>NUCLEOTIDE SEQUENCE [LARGE SCALE GENOMIC DNA]</scope>
    <source>
        <strain evidence="5">SpSt-966</strain>
    </source>
</reference>
<dbReference type="PANTHER" id="PTHR42659:SF2">
    <property type="entry name" value="XANTHINE DEHYDROGENASE SUBUNIT C-RELATED"/>
    <property type="match status" value="1"/>
</dbReference>
<dbReference type="SMART" id="SM01092">
    <property type="entry name" value="CO_deh_flav_C"/>
    <property type="match status" value="1"/>
</dbReference>
<name>A0A7V3VSG7_9BACT</name>
<evidence type="ECO:0000256" key="3">
    <source>
        <dbReference type="ARBA" id="ARBA00023002"/>
    </source>
</evidence>
<sequence length="278" mass="31473">MMTVDFKFVSPKDEKELKEEIVGENVFLMAGGTDLLVKMRAGRVKPSKIVSTLKVPSLHKIEFDGKILSIGSNVTYSELLDFKPLKDEFEILHDVISTIGSPQIRNRGTLVGNVMNASPAGDGLLALYLLDTEIELSDGRTLGLKEFITGPGRTVIEKGEYVKSIKIKKEKWTYHYFEKVGQRTSMTISIASLGWLMRMDGEHIEEMRLAFGSVAPTVLRMEEIENFSHDKNFDRSFLNDVAKKVFDGVKPIDDVRGSALYRKRVCRNLMYRLVKFVQ</sequence>
<dbReference type="SUPFAM" id="SSF56176">
    <property type="entry name" value="FAD-binding/transporter-associated domain-like"/>
    <property type="match status" value="1"/>
</dbReference>
<accession>A0A7V3VSG7</accession>
<evidence type="ECO:0000313" key="5">
    <source>
        <dbReference type="EMBL" id="HGE75034.1"/>
    </source>
</evidence>
<dbReference type="InterPro" id="IPR016169">
    <property type="entry name" value="FAD-bd_PCMH_sub2"/>
</dbReference>
<dbReference type="InterPro" id="IPR005107">
    <property type="entry name" value="CO_DH_flav_C"/>
</dbReference>
<dbReference type="Gene3D" id="3.30.465.10">
    <property type="match status" value="1"/>
</dbReference>
<dbReference type="Pfam" id="PF00941">
    <property type="entry name" value="FAD_binding_5"/>
    <property type="match status" value="1"/>
</dbReference>
<dbReference type="Gene3D" id="3.30.43.10">
    <property type="entry name" value="Uridine Diphospho-n-acetylenolpyruvylglucosamine Reductase, domain 2"/>
    <property type="match status" value="1"/>
</dbReference>
<gene>
    <name evidence="5" type="ORF">ENX73_02785</name>
</gene>
<dbReference type="Pfam" id="PF03450">
    <property type="entry name" value="CO_deh_flav_C"/>
    <property type="match status" value="1"/>
</dbReference>
<dbReference type="GO" id="GO:0071949">
    <property type="term" value="F:FAD binding"/>
    <property type="evidence" value="ECO:0007669"/>
    <property type="project" value="InterPro"/>
</dbReference>
<dbReference type="InterPro" id="IPR016167">
    <property type="entry name" value="FAD-bd_PCMH_sub1"/>
</dbReference>
<dbReference type="InterPro" id="IPR016166">
    <property type="entry name" value="FAD-bd_PCMH"/>
</dbReference>
<dbReference type="SUPFAM" id="SSF55447">
    <property type="entry name" value="CO dehydrogenase flavoprotein C-terminal domain-like"/>
    <property type="match status" value="1"/>
</dbReference>
<dbReference type="AlphaFoldDB" id="A0A7V3VSG7"/>
<dbReference type="InterPro" id="IPR036318">
    <property type="entry name" value="FAD-bd_PCMH-like_sf"/>
</dbReference>